<reference evidence="2" key="1">
    <citation type="submission" date="2021-03" db="EMBL/GenBank/DDBJ databases">
        <title>Draft genome sequence of rust myrtle Austropuccinia psidii MF-1, a brazilian biotype.</title>
        <authorList>
            <person name="Quecine M.C."/>
            <person name="Pachon D.M.R."/>
            <person name="Bonatelli M.L."/>
            <person name="Correr F.H."/>
            <person name="Franceschini L.M."/>
            <person name="Leite T.F."/>
            <person name="Margarido G.R.A."/>
            <person name="Almeida C.A."/>
            <person name="Ferrarezi J.A."/>
            <person name="Labate C.A."/>
        </authorList>
    </citation>
    <scope>NUCLEOTIDE SEQUENCE</scope>
    <source>
        <strain evidence="2">MF-1</strain>
    </source>
</reference>
<evidence type="ECO:0000313" key="3">
    <source>
        <dbReference type="Proteomes" id="UP000765509"/>
    </source>
</evidence>
<protein>
    <recommendedName>
        <fullName evidence="1">Reverse transcriptase Ty1/copia-type domain-containing protein</fullName>
    </recommendedName>
</protein>
<feature type="domain" description="Reverse transcriptase Ty1/copia-type" evidence="1">
    <location>
        <begin position="175"/>
        <end position="404"/>
    </location>
</feature>
<accession>A0A9Q3EQH5</accession>
<proteinExistence type="predicted"/>
<keyword evidence="3" id="KW-1185">Reference proteome</keyword>
<dbReference type="Proteomes" id="UP000765509">
    <property type="component" value="Unassembled WGS sequence"/>
</dbReference>
<dbReference type="AlphaFoldDB" id="A0A9Q3EQH5"/>
<dbReference type="PANTHER" id="PTHR11439">
    <property type="entry name" value="GAG-POL-RELATED RETROTRANSPOSON"/>
    <property type="match status" value="1"/>
</dbReference>
<dbReference type="PANTHER" id="PTHR11439:SF483">
    <property type="entry name" value="PEPTIDE SYNTHASE GLIP-LIKE, PUTATIVE (AFU_ORTHOLOGUE AFUA_3G12920)-RELATED"/>
    <property type="match status" value="1"/>
</dbReference>
<dbReference type="EMBL" id="AVOT02032441">
    <property type="protein sequence ID" value="MBW0526203.1"/>
    <property type="molecule type" value="Genomic_DNA"/>
</dbReference>
<gene>
    <name evidence="2" type="ORF">O181_065918</name>
</gene>
<evidence type="ECO:0000313" key="2">
    <source>
        <dbReference type="EMBL" id="MBW0526203.1"/>
    </source>
</evidence>
<dbReference type="OrthoDB" id="2506833at2759"/>
<dbReference type="CDD" id="cd09272">
    <property type="entry name" value="RNase_HI_RT_Ty1"/>
    <property type="match status" value="1"/>
</dbReference>
<sequence>MSSEIQKCSDSLKLLNLETGNIRVSHDYILTAHNPTLSMSQPVSVLPNVSSLIIKLQIPSSRPEELSTQSSSAQLPNQSLDVEHNSRPTYTQAMYEPSKNYKYVPYYKEAPRNIFSSINEDKIVTGKRNTLYRENLLLADVVPYLKVVNSLIEAPEWKKAMDAEHHPLTSNNMGELVPYPAKPENVICGMWQLSCKRNEHGEIYPYKAQWVVLGNNQEYMLHYYDTWASVGRNEMFKVMLSLVINFNYIPYKFDIETGFLHGNMDVLVYVKQVKCYEAKGKKGWVWQLCKSPYGTNLASCMWKAKLTETLSSLGLASAQSDKSLFINNDTTPLIHGHVDNGFIISKTEVSIINLLDKLNSILKVKYKKKPTQHLGYNLNWSKNELKINQTDLIIKLLRQFGMNQYILFTTNKLSKYSLRPNQCHWNALKHLLRYLNGTKDKCLVYKEQPNKESLTGWADSDYANDREDRKSITGYVILAFSNTICWLIKKQLVVAQSTTEAEYVAMNIFLKQLQWLTFLFNDLGHSSLQPILFNDNSGAITISKQASLIANIKYIELRYQYVCDCVINNLIKVVQVSTNDMIADVLTKPLGVVNLQEVYKQLHLEDPGGLLKVEENNLVYI</sequence>
<evidence type="ECO:0000259" key="1">
    <source>
        <dbReference type="Pfam" id="PF07727"/>
    </source>
</evidence>
<organism evidence="2 3">
    <name type="scientific">Austropuccinia psidii MF-1</name>
    <dbReference type="NCBI Taxonomy" id="1389203"/>
    <lineage>
        <taxon>Eukaryota</taxon>
        <taxon>Fungi</taxon>
        <taxon>Dikarya</taxon>
        <taxon>Basidiomycota</taxon>
        <taxon>Pucciniomycotina</taxon>
        <taxon>Pucciniomycetes</taxon>
        <taxon>Pucciniales</taxon>
        <taxon>Sphaerophragmiaceae</taxon>
        <taxon>Austropuccinia</taxon>
    </lineage>
</organism>
<name>A0A9Q3EQH5_9BASI</name>
<comment type="caution">
    <text evidence="2">The sequence shown here is derived from an EMBL/GenBank/DDBJ whole genome shotgun (WGS) entry which is preliminary data.</text>
</comment>
<dbReference type="InterPro" id="IPR013103">
    <property type="entry name" value="RVT_2"/>
</dbReference>
<dbReference type="Pfam" id="PF07727">
    <property type="entry name" value="RVT_2"/>
    <property type="match status" value="1"/>
</dbReference>